<keyword evidence="4" id="KW-1185">Reference proteome</keyword>
<dbReference type="Pfam" id="PF25473">
    <property type="entry name" value="MXRA7_helical"/>
    <property type="match status" value="1"/>
</dbReference>
<proteinExistence type="predicted"/>
<sequence>MFMYFIPLFKNAMIYGENILYFYTLCIILTFIIIVLCWKFDVKQKEKFCKREKQQKKCNEEVEHNSSGMESASGLMSSKTQIEKISLNQYQIYMEQEKKVEKEQLKNIFKIIQQDKDKFQIESLQELEEQMKLYRE</sequence>
<dbReference type="OMA" id="KQQKKCN"/>
<evidence type="ECO:0000256" key="1">
    <source>
        <dbReference type="SAM" id="Phobius"/>
    </source>
</evidence>
<dbReference type="GeneID" id="106663180"/>
<evidence type="ECO:0000313" key="4">
    <source>
        <dbReference type="Proteomes" id="UP000494040"/>
    </source>
</evidence>
<dbReference type="InterPro" id="IPR057534">
    <property type="entry name" value="MXRA7_helical"/>
</dbReference>
<feature type="transmembrane region" description="Helical" evidence="1">
    <location>
        <begin position="20"/>
        <end position="38"/>
    </location>
</feature>
<dbReference type="RefSeq" id="XP_014243307.1">
    <property type="nucleotide sequence ID" value="XM_014387821.2"/>
</dbReference>
<evidence type="ECO:0000313" key="3">
    <source>
        <dbReference type="EnsemblMetazoa" id="XP_014243307.1"/>
    </source>
</evidence>
<keyword evidence="1" id="KW-0472">Membrane</keyword>
<organism evidence="3 4">
    <name type="scientific">Cimex lectularius</name>
    <name type="common">Bed bug</name>
    <name type="synonym">Acanthia lectularia</name>
    <dbReference type="NCBI Taxonomy" id="79782"/>
    <lineage>
        <taxon>Eukaryota</taxon>
        <taxon>Metazoa</taxon>
        <taxon>Ecdysozoa</taxon>
        <taxon>Arthropoda</taxon>
        <taxon>Hexapoda</taxon>
        <taxon>Insecta</taxon>
        <taxon>Pterygota</taxon>
        <taxon>Neoptera</taxon>
        <taxon>Paraneoptera</taxon>
        <taxon>Hemiptera</taxon>
        <taxon>Heteroptera</taxon>
        <taxon>Panheteroptera</taxon>
        <taxon>Cimicomorpha</taxon>
        <taxon>Cimicidae</taxon>
        <taxon>Cimex</taxon>
    </lineage>
</organism>
<dbReference type="OrthoDB" id="5983600at2759"/>
<evidence type="ECO:0000259" key="2">
    <source>
        <dbReference type="Pfam" id="PF25473"/>
    </source>
</evidence>
<dbReference type="KEGG" id="clec:106663180"/>
<name>A0A8I6RG98_CIMLE</name>
<protein>
    <recommendedName>
        <fullName evidence="2">Matrix-remodeling-associated protein 7 helical domain-containing protein</fullName>
    </recommendedName>
</protein>
<reference evidence="3" key="1">
    <citation type="submission" date="2022-01" db="UniProtKB">
        <authorList>
            <consortium name="EnsemblMetazoa"/>
        </authorList>
    </citation>
    <scope>IDENTIFICATION</scope>
</reference>
<dbReference type="Proteomes" id="UP000494040">
    <property type="component" value="Unassembled WGS sequence"/>
</dbReference>
<feature type="domain" description="Matrix-remodeling-associated protein 7 helical" evidence="2">
    <location>
        <begin position="94"/>
        <end position="135"/>
    </location>
</feature>
<keyword evidence="1" id="KW-0812">Transmembrane</keyword>
<dbReference type="AlphaFoldDB" id="A0A8I6RG98"/>
<keyword evidence="1" id="KW-1133">Transmembrane helix</keyword>
<accession>A0A8I6RG98</accession>
<dbReference type="EnsemblMetazoa" id="XM_014387821.2">
    <property type="protein sequence ID" value="XP_014243307.1"/>
    <property type="gene ID" value="LOC106663180"/>
</dbReference>